<keyword evidence="1" id="KW-1133">Transmembrane helix</keyword>
<keyword evidence="3" id="KW-1185">Reference proteome</keyword>
<reference evidence="3" key="1">
    <citation type="submission" date="2016-10" db="EMBL/GenBank/DDBJ databases">
        <authorList>
            <person name="Varghese N."/>
            <person name="Submissions S."/>
        </authorList>
    </citation>
    <scope>NUCLEOTIDE SEQUENCE [LARGE SCALE GENOMIC DNA]</scope>
    <source>
        <strain evidence="3">DSM 17724</strain>
    </source>
</reference>
<dbReference type="PROSITE" id="PS51257">
    <property type="entry name" value="PROKAR_LIPOPROTEIN"/>
    <property type="match status" value="1"/>
</dbReference>
<dbReference type="AlphaFoldDB" id="A0A1I0NF50"/>
<dbReference type="OrthoDB" id="660780at2"/>
<dbReference type="EMBL" id="FOIU01000001">
    <property type="protein sequence ID" value="SEW00068.1"/>
    <property type="molecule type" value="Genomic_DNA"/>
</dbReference>
<accession>A0A1I0NF50</accession>
<dbReference type="STRING" id="356305.SAMN05421841_0560"/>
<sequence>MGNKNLILNYIFLGCLIVLFLNDHFFKFQFKSWFTGKLSDIVGIVLLPMLLTYLFPKLKQNSVFVAGLFFIFWKSPLSENFINIYNLMSPISIHRVVDYSDVVVLLLLPVPYFLIKNMSLLEQISVKKINSFAVLLPTLLVLMSTSQPKSYTYSPETGVLTFNNDTRFEVKKTKIDLINEIRNQNLVIVKDTAYILESSRFIVSRMGKFDQEAIKSDGDIFKVDNADLKEVLLKEIEKRSDYKIAEIRIGERTVKNLRFSIEPAFNKISPKKFSEIVVHGVQIDKNLDNDKIGERLREIYKSIITSKFKNF</sequence>
<evidence type="ECO:0000256" key="1">
    <source>
        <dbReference type="SAM" id="Phobius"/>
    </source>
</evidence>
<feature type="transmembrane region" description="Helical" evidence="1">
    <location>
        <begin position="96"/>
        <end position="115"/>
    </location>
</feature>
<feature type="transmembrane region" description="Helical" evidence="1">
    <location>
        <begin position="6"/>
        <end position="26"/>
    </location>
</feature>
<protein>
    <submittedName>
        <fullName evidence="2">Uncharacterized protein</fullName>
    </submittedName>
</protein>
<dbReference type="RefSeq" id="WP_089790534.1">
    <property type="nucleotide sequence ID" value="NZ_FOIU01000001.1"/>
</dbReference>
<evidence type="ECO:0000313" key="2">
    <source>
        <dbReference type="EMBL" id="SEW00068.1"/>
    </source>
</evidence>
<name>A0A1I0NF50_9FLAO</name>
<organism evidence="2 3">
    <name type="scientific">Chryseobacterium wanjuense</name>
    <dbReference type="NCBI Taxonomy" id="356305"/>
    <lineage>
        <taxon>Bacteria</taxon>
        <taxon>Pseudomonadati</taxon>
        <taxon>Bacteroidota</taxon>
        <taxon>Flavobacteriia</taxon>
        <taxon>Flavobacteriales</taxon>
        <taxon>Weeksellaceae</taxon>
        <taxon>Chryseobacterium group</taxon>
        <taxon>Chryseobacterium</taxon>
    </lineage>
</organism>
<proteinExistence type="predicted"/>
<keyword evidence="1" id="KW-0472">Membrane</keyword>
<dbReference type="Proteomes" id="UP000199469">
    <property type="component" value="Unassembled WGS sequence"/>
</dbReference>
<gene>
    <name evidence="2" type="ORF">SAMN05421841_0560</name>
</gene>
<feature type="transmembrane region" description="Helical" evidence="1">
    <location>
        <begin position="38"/>
        <end position="56"/>
    </location>
</feature>
<evidence type="ECO:0000313" key="3">
    <source>
        <dbReference type="Proteomes" id="UP000199469"/>
    </source>
</evidence>
<keyword evidence="1" id="KW-0812">Transmembrane</keyword>
<feature type="transmembrane region" description="Helical" evidence="1">
    <location>
        <begin position="62"/>
        <end position="84"/>
    </location>
</feature>